<dbReference type="Pfam" id="PF13561">
    <property type="entry name" value="adh_short_C2"/>
    <property type="match status" value="1"/>
</dbReference>
<dbReference type="Proteomes" id="UP001165590">
    <property type="component" value="Unassembled WGS sequence"/>
</dbReference>
<proteinExistence type="inferred from homology"/>
<dbReference type="PROSITE" id="PS00061">
    <property type="entry name" value="ADH_SHORT"/>
    <property type="match status" value="1"/>
</dbReference>
<dbReference type="PANTHER" id="PTHR42760:SF40">
    <property type="entry name" value="3-OXOACYL-[ACYL-CARRIER-PROTEIN] REDUCTASE, CHLOROPLASTIC"/>
    <property type="match status" value="1"/>
</dbReference>
<comment type="caution">
    <text evidence="2">The sequence shown here is derived from an EMBL/GenBank/DDBJ whole genome shotgun (WGS) entry which is preliminary data.</text>
</comment>
<dbReference type="SUPFAM" id="SSF51735">
    <property type="entry name" value="NAD(P)-binding Rossmann-fold domains"/>
    <property type="match status" value="1"/>
</dbReference>
<organism evidence="2 3">
    <name type="scientific">Streptomyces ortus</name>
    <dbReference type="NCBI Taxonomy" id="2867268"/>
    <lineage>
        <taxon>Bacteria</taxon>
        <taxon>Bacillati</taxon>
        <taxon>Actinomycetota</taxon>
        <taxon>Actinomycetes</taxon>
        <taxon>Kitasatosporales</taxon>
        <taxon>Streptomycetaceae</taxon>
        <taxon>Streptomyces</taxon>
    </lineage>
</organism>
<name>A0ABT3VIU1_9ACTN</name>
<dbReference type="InterPro" id="IPR036291">
    <property type="entry name" value="NAD(P)-bd_dom_sf"/>
</dbReference>
<dbReference type="InterPro" id="IPR002347">
    <property type="entry name" value="SDR_fam"/>
</dbReference>
<keyword evidence="3" id="KW-1185">Reference proteome</keyword>
<dbReference type="EMBL" id="JAIFZO010000002">
    <property type="protein sequence ID" value="MCX4238849.1"/>
    <property type="molecule type" value="Genomic_DNA"/>
</dbReference>
<gene>
    <name evidence="2" type="ORF">K3769_39980</name>
</gene>
<dbReference type="InterPro" id="IPR020904">
    <property type="entry name" value="Sc_DH/Rdtase_CS"/>
</dbReference>
<protein>
    <submittedName>
        <fullName evidence="2">SDR family oxidoreductase</fullName>
    </submittedName>
</protein>
<sequence length="249" mass="25730">MRRTAFISGGGTGIGLAVAKALADDGTDITLFGRRRAPLEQAAAQITAAGGVARWYQADLCRPAEVESAASAALAACGGTLDLLVNNAGLTGTGHPWGLASIAENWQTQWRANVLPPVLLTEAVRRHLRRPGGRVVTISSYGAFLPGNAPYSSAKAALHTWMYSLAAELGGKQITVNTVAPGFVDGTDNEAAAHIGEAAHRSLVDATLLRRAGRPQDVAAAVRWLGSADACHVTGQILHVNGGAVLSRG</sequence>
<evidence type="ECO:0000313" key="3">
    <source>
        <dbReference type="Proteomes" id="UP001165590"/>
    </source>
</evidence>
<evidence type="ECO:0000256" key="1">
    <source>
        <dbReference type="ARBA" id="ARBA00006484"/>
    </source>
</evidence>
<reference evidence="2" key="1">
    <citation type="journal article" date="2022" name="bioRxiv">
        <title>Discovery and biosynthetic assessment of Streptomyces ortus sp nov. isolated from a deep-sea sponge.</title>
        <authorList>
            <person name="Williams S.E."/>
        </authorList>
    </citation>
    <scope>NUCLEOTIDE SEQUENCE</scope>
    <source>
        <strain evidence="2">A15ISP2-DRY2</strain>
    </source>
</reference>
<evidence type="ECO:0000313" key="2">
    <source>
        <dbReference type="EMBL" id="MCX4238849.1"/>
    </source>
</evidence>
<dbReference type="PRINTS" id="PR00080">
    <property type="entry name" value="SDRFAMILY"/>
</dbReference>
<dbReference type="PANTHER" id="PTHR42760">
    <property type="entry name" value="SHORT-CHAIN DEHYDROGENASES/REDUCTASES FAMILY MEMBER"/>
    <property type="match status" value="1"/>
</dbReference>
<dbReference type="PRINTS" id="PR00081">
    <property type="entry name" value="GDHRDH"/>
</dbReference>
<accession>A0ABT3VIU1</accession>
<comment type="similarity">
    <text evidence="1">Belongs to the short-chain dehydrogenases/reductases (SDR) family.</text>
</comment>
<dbReference type="RefSeq" id="WP_267031106.1">
    <property type="nucleotide sequence ID" value="NZ_JAIFZO010000002.1"/>
</dbReference>
<dbReference type="Gene3D" id="3.40.50.720">
    <property type="entry name" value="NAD(P)-binding Rossmann-like Domain"/>
    <property type="match status" value="1"/>
</dbReference>
<dbReference type="CDD" id="cd05233">
    <property type="entry name" value="SDR_c"/>
    <property type="match status" value="1"/>
</dbReference>